<reference evidence="9" key="1">
    <citation type="submission" date="2025-08" db="UniProtKB">
        <authorList>
            <consortium name="RefSeq"/>
        </authorList>
    </citation>
    <scope>IDENTIFICATION</scope>
    <source>
        <tissue evidence="9">Testes</tissue>
    </source>
</reference>
<evidence type="ECO:0000313" key="8">
    <source>
        <dbReference type="Proteomes" id="UP000694865"/>
    </source>
</evidence>
<dbReference type="InterPro" id="IPR007248">
    <property type="entry name" value="Mpv17_PMP22"/>
</dbReference>
<organism evidence="8 9">
    <name type="scientific">Saccoglossus kowalevskii</name>
    <name type="common">Acorn worm</name>
    <dbReference type="NCBI Taxonomy" id="10224"/>
    <lineage>
        <taxon>Eukaryota</taxon>
        <taxon>Metazoa</taxon>
        <taxon>Hemichordata</taxon>
        <taxon>Enteropneusta</taxon>
        <taxon>Harrimaniidae</taxon>
        <taxon>Saccoglossus</taxon>
    </lineage>
</organism>
<comment type="subcellular location">
    <subcellularLocation>
        <location evidence="1">Membrane</location>
        <topology evidence="1">Multi-pass membrane protein</topology>
    </subcellularLocation>
</comment>
<protein>
    <recommendedName>
        <fullName evidence="6">Mitochondrial inner membrane protein Mpv17</fullName>
    </recommendedName>
</protein>
<dbReference type="Proteomes" id="UP000694865">
    <property type="component" value="Unplaced"/>
</dbReference>
<evidence type="ECO:0000256" key="4">
    <source>
        <dbReference type="ARBA" id="ARBA00022989"/>
    </source>
</evidence>
<evidence type="ECO:0000256" key="6">
    <source>
        <dbReference type="ARBA" id="ARBA00049743"/>
    </source>
</evidence>
<dbReference type="Pfam" id="PF04117">
    <property type="entry name" value="Mpv17_PMP22"/>
    <property type="match status" value="1"/>
</dbReference>
<dbReference type="PANTHER" id="PTHR11266">
    <property type="entry name" value="PEROXISOMAL MEMBRANE PROTEIN 2, PXMP2 MPV17"/>
    <property type="match status" value="1"/>
</dbReference>
<gene>
    <name evidence="9" type="primary">LOC100366737</name>
</gene>
<keyword evidence="3 7" id="KW-0812">Transmembrane</keyword>
<feature type="transmembrane region" description="Helical" evidence="7">
    <location>
        <begin position="48"/>
        <end position="67"/>
    </location>
</feature>
<accession>A0ABM0GJ47</accession>
<keyword evidence="8" id="KW-1185">Reference proteome</keyword>
<keyword evidence="4 7" id="KW-1133">Transmembrane helix</keyword>
<dbReference type="RefSeq" id="XP_002730982.1">
    <property type="nucleotide sequence ID" value="XM_002730936.2"/>
</dbReference>
<evidence type="ECO:0000313" key="9">
    <source>
        <dbReference type="RefSeq" id="XP_002730982.1"/>
    </source>
</evidence>
<evidence type="ECO:0000256" key="5">
    <source>
        <dbReference type="ARBA" id="ARBA00023136"/>
    </source>
</evidence>
<comment type="similarity">
    <text evidence="2 7">Belongs to the peroxisomal membrane protein PXMP2/4 family.</text>
</comment>
<proteinExistence type="inferred from homology"/>
<evidence type="ECO:0000256" key="1">
    <source>
        <dbReference type="ARBA" id="ARBA00004141"/>
    </source>
</evidence>
<evidence type="ECO:0000256" key="3">
    <source>
        <dbReference type="ARBA" id="ARBA00022692"/>
    </source>
</evidence>
<keyword evidence="5 7" id="KW-0472">Membrane</keyword>
<feature type="transmembrane region" description="Helical" evidence="7">
    <location>
        <begin position="150"/>
        <end position="167"/>
    </location>
</feature>
<dbReference type="GeneID" id="100366737"/>
<evidence type="ECO:0000256" key="2">
    <source>
        <dbReference type="ARBA" id="ARBA00006824"/>
    </source>
</evidence>
<sequence>MSKVVMILRTIGKNKLLRNSVFIGSIFSASEFTQETILGYEKYDWAKIGRFAVFGFFCNGPFNYTWFRFLDKIMPGNAGRTAVTKVVFDQLFAAPIIAGGFFVVMDILERKEDILHDAKQKTLPSWLAGLAFWPPAQLVNFKFVSPQFRVAYVGIVAYIWTNFLCYMRRKDIHFTIGSSK</sequence>
<name>A0ABM0GJ47_SACKO</name>
<dbReference type="PANTHER" id="PTHR11266:SF17">
    <property type="entry name" value="PROTEIN MPV17"/>
    <property type="match status" value="1"/>
</dbReference>
<feature type="transmembrane region" description="Helical" evidence="7">
    <location>
        <begin position="87"/>
        <end position="105"/>
    </location>
</feature>
<evidence type="ECO:0000256" key="7">
    <source>
        <dbReference type="RuleBase" id="RU363053"/>
    </source>
</evidence>